<dbReference type="Gene3D" id="1.10.10.410">
    <property type="match status" value="1"/>
</dbReference>
<evidence type="ECO:0000313" key="1">
    <source>
        <dbReference type="EMBL" id="GAK57357.1"/>
    </source>
</evidence>
<dbReference type="AlphaFoldDB" id="A0A081BYF2"/>
<name>A0A081BYF2_VECG1</name>
<dbReference type="STRING" id="1499967.U27_04322"/>
<dbReference type="InterPro" id="IPR023168">
    <property type="entry name" value="GatB_Yqey_C_2"/>
</dbReference>
<dbReference type="PANTHER" id="PTHR28055:SF1">
    <property type="entry name" value="ALTERED INHERITANCE OF MITOCHONDRIA PROTEIN 41, MITOCHONDRIAL"/>
    <property type="match status" value="1"/>
</dbReference>
<dbReference type="SUPFAM" id="SSF89095">
    <property type="entry name" value="GatB/YqeY motif"/>
    <property type="match status" value="1"/>
</dbReference>
<reference evidence="1 2" key="1">
    <citation type="journal article" date="2015" name="PeerJ">
        <title>First genomic representation of candidate bacterial phylum KSB3 points to enhanced environmental sensing as a trigger of wastewater bulking.</title>
        <authorList>
            <person name="Sekiguchi Y."/>
            <person name="Ohashi A."/>
            <person name="Parks D.H."/>
            <person name="Yamauchi T."/>
            <person name="Tyson G.W."/>
            <person name="Hugenholtz P."/>
        </authorList>
    </citation>
    <scope>NUCLEOTIDE SEQUENCE [LARGE SCALE GENOMIC DNA]</scope>
</reference>
<dbReference type="Proteomes" id="UP000030661">
    <property type="component" value="Unassembled WGS sequence"/>
</dbReference>
<dbReference type="HOGENOM" id="CLU_079430_2_1_0"/>
<gene>
    <name evidence="1" type="ORF">U27_04322</name>
</gene>
<keyword evidence="2" id="KW-1185">Reference proteome</keyword>
<dbReference type="GO" id="GO:0016884">
    <property type="term" value="F:carbon-nitrogen ligase activity, with glutamine as amido-N-donor"/>
    <property type="evidence" value="ECO:0007669"/>
    <property type="project" value="InterPro"/>
</dbReference>
<dbReference type="InterPro" id="IPR042184">
    <property type="entry name" value="YqeY/Aim41_N"/>
</dbReference>
<proteinExistence type="predicted"/>
<dbReference type="InterPro" id="IPR003789">
    <property type="entry name" value="Asn/Gln_tRNA_amidoTrase-B-like"/>
</dbReference>
<dbReference type="EMBL" id="DF820466">
    <property type="protein sequence ID" value="GAK57357.1"/>
    <property type="molecule type" value="Genomic_DNA"/>
</dbReference>
<dbReference type="eggNOG" id="COG1610">
    <property type="taxonomic scope" value="Bacteria"/>
</dbReference>
<sequence>MSLKEQLTQDMKTAMKQKEQIRLSIIRLVRSAIKNREIELGKDLEDDDVLKVMATLVKQHKDSIEQFEKGGRTDLVEKEQAELDILETYLPKQLTEAELSALIQEAIREVGATSAKEMGKVMKALMPKIQGRADGKLVSQLVKDQLV</sequence>
<dbReference type="InterPro" id="IPR019004">
    <property type="entry name" value="YqeY/Aim41"/>
</dbReference>
<dbReference type="PANTHER" id="PTHR28055">
    <property type="entry name" value="ALTERED INHERITANCE OF MITOCHONDRIA PROTEIN 41, MITOCHONDRIAL"/>
    <property type="match status" value="1"/>
</dbReference>
<organism evidence="1 2">
    <name type="scientific">Vecturithrix granuli</name>
    <dbReference type="NCBI Taxonomy" id="1499967"/>
    <lineage>
        <taxon>Bacteria</taxon>
        <taxon>Candidatus Moduliflexota</taxon>
        <taxon>Candidatus Vecturitrichia</taxon>
        <taxon>Candidatus Vecturitrichales</taxon>
        <taxon>Candidatus Vecturitrichaceae</taxon>
        <taxon>Candidatus Vecturithrix</taxon>
    </lineage>
</organism>
<dbReference type="Pfam" id="PF09424">
    <property type="entry name" value="YqeY"/>
    <property type="match status" value="1"/>
</dbReference>
<dbReference type="Gene3D" id="1.10.1510.10">
    <property type="entry name" value="Uncharacterised protein YqeY/AIM41 PF09424, N-terminal domain"/>
    <property type="match status" value="1"/>
</dbReference>
<protein>
    <submittedName>
        <fullName evidence="1">GatB/Yqey family protein</fullName>
    </submittedName>
</protein>
<accession>A0A081BYF2</accession>
<evidence type="ECO:0000313" key="2">
    <source>
        <dbReference type="Proteomes" id="UP000030661"/>
    </source>
</evidence>